<protein>
    <submittedName>
        <fullName evidence="4">NAD-dependent epimerase/dehydratase family protein</fullName>
    </submittedName>
</protein>
<dbReference type="EMBL" id="SMKP01000256">
    <property type="protein sequence ID" value="TDD08019.1"/>
    <property type="molecule type" value="Genomic_DNA"/>
</dbReference>
<keyword evidence="2" id="KW-0521">NADP</keyword>
<comment type="similarity">
    <text evidence="1">Belongs to the NmrA-type oxidoreductase family.</text>
</comment>
<dbReference type="SUPFAM" id="SSF51735">
    <property type="entry name" value="NAD(P)-binding Rossmann-fold domains"/>
    <property type="match status" value="1"/>
</dbReference>
<dbReference type="RefSeq" id="WP_132518744.1">
    <property type="nucleotide sequence ID" value="NZ_SMKP01000256.1"/>
</dbReference>
<dbReference type="PANTHER" id="PTHR42748:SF7">
    <property type="entry name" value="NMRA LIKE REDOX SENSOR 1-RELATED"/>
    <property type="match status" value="1"/>
</dbReference>
<dbReference type="AlphaFoldDB" id="A0A4R4VQ53"/>
<name>A0A4R4VQ53_9ACTN</name>
<dbReference type="Gene3D" id="3.40.50.720">
    <property type="entry name" value="NAD(P)-binding Rossmann-like Domain"/>
    <property type="match status" value="1"/>
</dbReference>
<evidence type="ECO:0000313" key="4">
    <source>
        <dbReference type="EMBL" id="TDD08019.1"/>
    </source>
</evidence>
<proteinExistence type="inferred from homology"/>
<dbReference type="InterPro" id="IPR051164">
    <property type="entry name" value="NmrA-like_oxidored"/>
</dbReference>
<dbReference type="InterPro" id="IPR036291">
    <property type="entry name" value="NAD(P)-bd_dom_sf"/>
</dbReference>
<dbReference type="OrthoDB" id="319724at2"/>
<evidence type="ECO:0000259" key="3">
    <source>
        <dbReference type="Pfam" id="PF05368"/>
    </source>
</evidence>
<gene>
    <name evidence="4" type="ORF">E1294_47760</name>
</gene>
<accession>A0A4R4VQ53</accession>
<evidence type="ECO:0000256" key="2">
    <source>
        <dbReference type="ARBA" id="ARBA00022857"/>
    </source>
</evidence>
<feature type="domain" description="NmrA-like" evidence="3">
    <location>
        <begin position="2"/>
        <end position="106"/>
    </location>
</feature>
<reference evidence="4 5" key="1">
    <citation type="submission" date="2019-03" db="EMBL/GenBank/DDBJ databases">
        <title>Draft genome sequences of novel Actinobacteria.</title>
        <authorList>
            <person name="Sahin N."/>
            <person name="Ay H."/>
            <person name="Saygin H."/>
        </authorList>
    </citation>
    <scope>NUCLEOTIDE SEQUENCE [LARGE SCALE GENOMIC DNA]</scope>
    <source>
        <strain evidence="4 5">KC712</strain>
    </source>
</reference>
<dbReference type="InterPro" id="IPR008030">
    <property type="entry name" value="NmrA-like"/>
</dbReference>
<dbReference type="Pfam" id="PF05368">
    <property type="entry name" value="NmrA"/>
    <property type="match status" value="1"/>
</dbReference>
<organism evidence="4 5">
    <name type="scientific">Nonomuraea diastatica</name>
    <dbReference type="NCBI Taxonomy" id="1848329"/>
    <lineage>
        <taxon>Bacteria</taxon>
        <taxon>Bacillati</taxon>
        <taxon>Actinomycetota</taxon>
        <taxon>Actinomycetes</taxon>
        <taxon>Streptosporangiales</taxon>
        <taxon>Streptosporangiaceae</taxon>
        <taxon>Nonomuraea</taxon>
    </lineage>
</organism>
<dbReference type="PANTHER" id="PTHR42748">
    <property type="entry name" value="NITROGEN METABOLITE REPRESSION PROTEIN NMRA FAMILY MEMBER"/>
    <property type="match status" value="1"/>
</dbReference>
<dbReference type="Proteomes" id="UP000294543">
    <property type="component" value="Unassembled WGS sequence"/>
</dbReference>
<comment type="caution">
    <text evidence="4">The sequence shown here is derived from an EMBL/GenBank/DDBJ whole genome shotgun (WGS) entry which is preliminary data.</text>
</comment>
<keyword evidence="5" id="KW-1185">Reference proteome</keyword>
<evidence type="ECO:0000256" key="1">
    <source>
        <dbReference type="ARBA" id="ARBA00006328"/>
    </source>
</evidence>
<evidence type="ECO:0000313" key="5">
    <source>
        <dbReference type="Proteomes" id="UP000294543"/>
    </source>
</evidence>
<sequence length="109" mass="11332">MQVLVIGATGRQGGAVARELLAHGHTVRGLSRDIGSPRAKRLREQGAELVAGNLENREAIRAAADGVDAVFALTTPYEEGVEAEVRQGVNAARVAAELGLRLIYSSGAG</sequence>